<evidence type="ECO:0000313" key="2">
    <source>
        <dbReference type="Proteomes" id="UP000003494"/>
    </source>
</evidence>
<dbReference type="HOGENOM" id="CLU_3157781_0_0_9"/>
<name>C4GDQ6_9FIRM</name>
<sequence length="48" mass="5648">MIFLRHRQARSLFSLFLFSHLLQNADFIQLIRSANSLAKPDIEQPAEY</sequence>
<dbReference type="Proteomes" id="UP000003494">
    <property type="component" value="Unassembled WGS sequence"/>
</dbReference>
<comment type="caution">
    <text evidence="1">The sequence shown here is derived from an EMBL/GenBank/DDBJ whole genome shotgun (WGS) entry which is preliminary data.</text>
</comment>
<dbReference type="STRING" id="626523.GCWU000342_02230"/>
<reference evidence="1" key="1">
    <citation type="submission" date="2009-04" db="EMBL/GenBank/DDBJ databases">
        <authorList>
            <person name="Weinstock G."/>
            <person name="Sodergren E."/>
            <person name="Clifton S."/>
            <person name="Fulton L."/>
            <person name="Fulton B."/>
            <person name="Courtney L."/>
            <person name="Fronick C."/>
            <person name="Harrison M."/>
            <person name="Strong C."/>
            <person name="Farmer C."/>
            <person name="Delahaunty K."/>
            <person name="Markovic C."/>
            <person name="Hall O."/>
            <person name="Minx P."/>
            <person name="Tomlinson C."/>
            <person name="Mitreva M."/>
            <person name="Nelson J."/>
            <person name="Hou S."/>
            <person name="Wollam A."/>
            <person name="Pepin K.H."/>
            <person name="Johnson M."/>
            <person name="Bhonagiri V."/>
            <person name="Nash W.E."/>
            <person name="Warren W."/>
            <person name="Chinwalla A."/>
            <person name="Mardis E.R."/>
            <person name="Wilson R.K."/>
        </authorList>
    </citation>
    <scope>NUCLEOTIDE SEQUENCE [LARGE SCALE GENOMIC DNA]</scope>
    <source>
        <strain evidence="1">DSM 14600</strain>
    </source>
</reference>
<protein>
    <submittedName>
        <fullName evidence="1">Uncharacterized protein</fullName>
    </submittedName>
</protein>
<proteinExistence type="predicted"/>
<accession>C4GDQ6</accession>
<organism evidence="1 2">
    <name type="scientific">Shuttleworthella satelles DSM 14600</name>
    <dbReference type="NCBI Taxonomy" id="626523"/>
    <lineage>
        <taxon>Bacteria</taxon>
        <taxon>Bacillati</taxon>
        <taxon>Bacillota</taxon>
        <taxon>Clostridia</taxon>
        <taxon>Lachnospirales</taxon>
        <taxon>Lachnospiraceae</taxon>
        <taxon>Shuttleworthella</taxon>
    </lineage>
</organism>
<keyword evidence="2" id="KW-1185">Reference proteome</keyword>
<dbReference type="AlphaFoldDB" id="C4GDQ6"/>
<evidence type="ECO:0000313" key="1">
    <source>
        <dbReference type="EMBL" id="EEP27535.1"/>
    </source>
</evidence>
<dbReference type="EMBL" id="ACIP02000007">
    <property type="protein sequence ID" value="EEP27535.1"/>
    <property type="molecule type" value="Genomic_DNA"/>
</dbReference>
<gene>
    <name evidence="1" type="ORF">GCWU000342_02230</name>
</gene>